<dbReference type="Proteomes" id="UP000224006">
    <property type="component" value="Chromosome VIII"/>
</dbReference>
<keyword evidence="1 4" id="KW-0690">Ribosome biogenesis</keyword>
<feature type="compositionally biased region" description="Basic and acidic residues" evidence="5">
    <location>
        <begin position="341"/>
        <end position="354"/>
    </location>
</feature>
<evidence type="ECO:0000256" key="1">
    <source>
        <dbReference type="ARBA" id="ARBA00022517"/>
    </source>
</evidence>
<dbReference type="GO" id="GO:0005654">
    <property type="term" value="C:nucleoplasm"/>
    <property type="evidence" value="ECO:0007669"/>
    <property type="project" value="UniProtKB-SubCell"/>
</dbReference>
<organism evidence="7 8">
    <name type="scientific">Besnoitia besnoiti</name>
    <name type="common">Apicomplexan protozoan</name>
    <dbReference type="NCBI Taxonomy" id="94643"/>
    <lineage>
        <taxon>Eukaryota</taxon>
        <taxon>Sar</taxon>
        <taxon>Alveolata</taxon>
        <taxon>Apicomplexa</taxon>
        <taxon>Conoidasida</taxon>
        <taxon>Coccidia</taxon>
        <taxon>Eucoccidiorida</taxon>
        <taxon>Eimeriorina</taxon>
        <taxon>Sarcocystidae</taxon>
        <taxon>Besnoitia</taxon>
    </lineage>
</organism>
<feature type="domain" description="BRCT" evidence="6">
    <location>
        <begin position="448"/>
        <end position="541"/>
    </location>
</feature>
<evidence type="ECO:0000259" key="6">
    <source>
        <dbReference type="PROSITE" id="PS50172"/>
    </source>
</evidence>
<protein>
    <recommendedName>
        <fullName evidence="4">Pescadillo homolog</fullName>
    </recommendedName>
</protein>
<dbReference type="PROSITE" id="PS50172">
    <property type="entry name" value="BRCT"/>
    <property type="match status" value="1"/>
</dbReference>
<dbReference type="HAMAP" id="MF_03028">
    <property type="entry name" value="Pescadillo"/>
    <property type="match status" value="1"/>
</dbReference>
<feature type="region of interest" description="Disordered" evidence="5">
    <location>
        <begin position="303"/>
        <end position="432"/>
    </location>
</feature>
<dbReference type="RefSeq" id="XP_029217071.1">
    <property type="nucleotide sequence ID" value="XM_029366611.1"/>
</dbReference>
<feature type="region of interest" description="Disordered" evidence="5">
    <location>
        <begin position="699"/>
        <end position="718"/>
    </location>
</feature>
<dbReference type="GO" id="GO:0000463">
    <property type="term" value="P:maturation of LSU-rRNA from tricistronic rRNA transcript (SSU-rRNA, 5.8S rRNA, LSU-rRNA)"/>
    <property type="evidence" value="ECO:0007669"/>
    <property type="project" value="UniProtKB-UniRule"/>
</dbReference>
<dbReference type="GO" id="GO:0043021">
    <property type="term" value="F:ribonucleoprotein complex binding"/>
    <property type="evidence" value="ECO:0007669"/>
    <property type="project" value="UniProtKB-UniRule"/>
</dbReference>
<name>A0A2A9MCF2_BESBE</name>
<dbReference type="GO" id="GO:0070545">
    <property type="term" value="C:PeBoW complex"/>
    <property type="evidence" value="ECO:0007669"/>
    <property type="project" value="TreeGrafter"/>
</dbReference>
<evidence type="ECO:0000256" key="2">
    <source>
        <dbReference type="ARBA" id="ARBA00022552"/>
    </source>
</evidence>
<dbReference type="PANTHER" id="PTHR12221">
    <property type="entry name" value="PESCADILLO - RELATED"/>
    <property type="match status" value="1"/>
</dbReference>
<proteinExistence type="inferred from homology"/>
<keyword evidence="2 4" id="KW-0698">rRNA processing</keyword>
<comment type="subcellular location">
    <subcellularLocation>
        <location evidence="4">Nucleus</location>
        <location evidence="4">Nucleolus</location>
    </subcellularLocation>
    <subcellularLocation>
        <location evidence="4">Nucleus</location>
        <location evidence="4">Nucleoplasm</location>
    </subcellularLocation>
</comment>
<feature type="compositionally biased region" description="Acidic residues" evidence="5">
    <location>
        <begin position="405"/>
        <end position="418"/>
    </location>
</feature>
<feature type="compositionally biased region" description="Basic and acidic residues" evidence="5">
    <location>
        <begin position="318"/>
        <end position="328"/>
    </location>
</feature>
<evidence type="ECO:0000256" key="4">
    <source>
        <dbReference type="HAMAP-Rule" id="MF_03028"/>
    </source>
</evidence>
<dbReference type="VEuPathDB" id="ToxoDB:BESB_082610"/>
<dbReference type="InterPro" id="IPR010613">
    <property type="entry name" value="PES"/>
</dbReference>
<evidence type="ECO:0000256" key="3">
    <source>
        <dbReference type="ARBA" id="ARBA00023242"/>
    </source>
</evidence>
<comment type="function">
    <text evidence="4">Required for maturation of ribosomal RNAs and formation of the large ribosomal subunit.</text>
</comment>
<dbReference type="InterPro" id="IPR036420">
    <property type="entry name" value="BRCT_dom_sf"/>
</dbReference>
<dbReference type="AlphaFoldDB" id="A0A2A9MCF2"/>
<feature type="compositionally biased region" description="Acidic residues" evidence="5">
    <location>
        <begin position="376"/>
        <end position="395"/>
    </location>
</feature>
<dbReference type="GO" id="GO:0030687">
    <property type="term" value="C:preribosome, large subunit precursor"/>
    <property type="evidence" value="ECO:0007669"/>
    <property type="project" value="UniProtKB-UniRule"/>
</dbReference>
<dbReference type="GO" id="GO:0003723">
    <property type="term" value="F:RNA binding"/>
    <property type="evidence" value="ECO:0007669"/>
    <property type="project" value="TreeGrafter"/>
</dbReference>
<dbReference type="GO" id="GO:0000466">
    <property type="term" value="P:maturation of 5.8S rRNA from tricistronic rRNA transcript (SSU-rRNA, 5.8S rRNA, LSU-rRNA)"/>
    <property type="evidence" value="ECO:0007669"/>
    <property type="project" value="UniProtKB-UniRule"/>
</dbReference>
<dbReference type="SUPFAM" id="SSF52113">
    <property type="entry name" value="BRCT domain"/>
    <property type="match status" value="1"/>
</dbReference>
<dbReference type="Gene3D" id="3.40.50.10190">
    <property type="entry name" value="BRCT domain"/>
    <property type="match status" value="1"/>
</dbReference>
<dbReference type="EMBL" id="NWUJ01000009">
    <property type="protein sequence ID" value="PFH33062.1"/>
    <property type="molecule type" value="Genomic_DNA"/>
</dbReference>
<feature type="region of interest" description="Disordered" evidence="5">
    <location>
        <begin position="612"/>
        <end position="670"/>
    </location>
</feature>
<dbReference type="KEGG" id="bbes:BESB_082610"/>
<dbReference type="PANTHER" id="PTHR12221:SF6">
    <property type="entry name" value="PESCADILLO HOMOLOG"/>
    <property type="match status" value="1"/>
</dbReference>
<keyword evidence="8" id="KW-1185">Reference proteome</keyword>
<dbReference type="CDD" id="cd17709">
    <property type="entry name" value="BRCT_pescadillo_like"/>
    <property type="match status" value="1"/>
</dbReference>
<dbReference type="InterPro" id="IPR001357">
    <property type="entry name" value="BRCT_dom"/>
</dbReference>
<reference evidence="7 8" key="1">
    <citation type="submission" date="2017-09" db="EMBL/GenBank/DDBJ databases">
        <title>Genome sequencing of Besnoitia besnoiti strain Bb-Ger1.</title>
        <authorList>
            <person name="Schares G."/>
            <person name="Venepally P."/>
            <person name="Lorenzi H.A."/>
        </authorList>
    </citation>
    <scope>NUCLEOTIDE SEQUENCE [LARGE SCALE GENOMIC DNA]</scope>
    <source>
        <strain evidence="7 8">Bb-Ger1</strain>
    </source>
</reference>
<feature type="compositionally biased region" description="Basic and acidic residues" evidence="5">
    <location>
        <begin position="419"/>
        <end position="429"/>
    </location>
</feature>
<dbReference type="Pfam" id="PF06732">
    <property type="entry name" value="Pescadillo_N"/>
    <property type="match status" value="1"/>
</dbReference>
<evidence type="ECO:0000313" key="8">
    <source>
        <dbReference type="Proteomes" id="UP000224006"/>
    </source>
</evidence>
<evidence type="ECO:0000256" key="5">
    <source>
        <dbReference type="SAM" id="MobiDB-lite"/>
    </source>
</evidence>
<gene>
    <name evidence="7" type="ORF">BESB_082610</name>
</gene>
<dbReference type="STRING" id="94643.A0A2A9MCF2"/>
<dbReference type="OrthoDB" id="10264910at2759"/>
<accession>A0A2A9MCF2</accession>
<comment type="similarity">
    <text evidence="4">Belongs to the pescadillo family.</text>
</comment>
<keyword evidence="3 4" id="KW-0539">Nucleus</keyword>
<evidence type="ECO:0000313" key="7">
    <source>
        <dbReference type="EMBL" id="PFH33062.1"/>
    </source>
</evidence>
<sequence>MGKKIKAGTRGEAAQYMTRGQALKKLQLPLSSFRRLCILKGIYPRDPRKKKKGNDKIYYHTKDVLHIAHEPLLETFRQLKATNKKVRRALGRKEMQLAKRYARSKPAVRLHHIVRERFPTLSDAVADLDDALSTICIFAMLPADSRRGVKAEYCIKAGQLLDEFLLVATQQRALRRVFASIKGYYFQVQFLGHAVTFLMPHQFKQEMPEEVDFRVLSTFFELYSATLHLVIFKLFLLAGLAYPPTATKREAVRRKHRIGKDEAAAIKALAAGRLPPQQRGLHGDGPWGMAGWRYPILQARRTRDVQGTAGESAPVEGQTKKTATDQVHKHAGKATRGESANPREDGEEAERSGATDEQEGEEEEESDEGAGPSSEADAESEGDEDPEEEDDDDVGETAQPSEEGDRAEDSDETEDADADEKPSAAKHTAEGLQQSEGAASVCGVQPHAVQQLFKGCVIFLSREVPLLPFAFMVRSCGGELGWQGPGSPFLEDDSSITHHVVDRPLECMRRMENSQRDYVQPQWVMDSINTGIQLPIHLYAPGKPLPPHLSPFVDDRKEGYVPKQRDVLDRLVAERKGVAAAGLQSEFTSGLDAADSGDASDDDEAIKQERTFQSEVEGEAQANSPDEDGSVAASNTSGSAKRPRSSDVTARDEDSSAPSALKLSGKARQELEEREAKKALLSKKHKRLLERIEFGERRKQEATAKLQAKRAALERRGS</sequence>
<feature type="compositionally biased region" description="Acidic residues" evidence="5">
    <location>
        <begin position="356"/>
        <end position="368"/>
    </location>
</feature>
<comment type="caution">
    <text evidence="7">The sequence shown here is derived from an EMBL/GenBank/DDBJ whole genome shotgun (WGS) entry which is preliminary data.</text>
</comment>
<dbReference type="GeneID" id="40313187"/>